<name>A0ABN7V0Z5_GIGMA</name>
<dbReference type="Proteomes" id="UP000789901">
    <property type="component" value="Unassembled WGS sequence"/>
</dbReference>
<protein>
    <submittedName>
        <fullName evidence="1">30052_t:CDS:1</fullName>
    </submittedName>
</protein>
<comment type="caution">
    <text evidence="1">The sequence shown here is derived from an EMBL/GenBank/DDBJ whole genome shotgun (WGS) entry which is preliminary data.</text>
</comment>
<organism evidence="1 2">
    <name type="scientific">Gigaspora margarita</name>
    <dbReference type="NCBI Taxonomy" id="4874"/>
    <lineage>
        <taxon>Eukaryota</taxon>
        <taxon>Fungi</taxon>
        <taxon>Fungi incertae sedis</taxon>
        <taxon>Mucoromycota</taxon>
        <taxon>Glomeromycotina</taxon>
        <taxon>Glomeromycetes</taxon>
        <taxon>Diversisporales</taxon>
        <taxon>Gigasporaceae</taxon>
        <taxon>Gigaspora</taxon>
    </lineage>
</organism>
<keyword evidence="2" id="KW-1185">Reference proteome</keyword>
<evidence type="ECO:0000313" key="2">
    <source>
        <dbReference type="Proteomes" id="UP000789901"/>
    </source>
</evidence>
<reference evidence="1 2" key="1">
    <citation type="submission" date="2021-06" db="EMBL/GenBank/DDBJ databases">
        <authorList>
            <person name="Kallberg Y."/>
            <person name="Tangrot J."/>
            <person name="Rosling A."/>
        </authorList>
    </citation>
    <scope>NUCLEOTIDE SEQUENCE [LARGE SCALE GENOMIC DNA]</scope>
    <source>
        <strain evidence="1 2">120-4 pot B 10/14</strain>
    </source>
</reference>
<gene>
    <name evidence="1" type="ORF">GMARGA_LOCUS13073</name>
</gene>
<proteinExistence type="predicted"/>
<accession>A0ABN7V0Z5</accession>
<dbReference type="EMBL" id="CAJVQB010008196">
    <property type="protein sequence ID" value="CAG8715419.1"/>
    <property type="molecule type" value="Genomic_DNA"/>
</dbReference>
<evidence type="ECO:0000313" key="1">
    <source>
        <dbReference type="EMBL" id="CAG8715419.1"/>
    </source>
</evidence>
<sequence>MNISTSASDIFNQISNLCYICQEPIKKPVTVLEFRNCQDQIKNIEAVEGDIKEISPSTVQGFLFLYENIDQAEKLIARSEKNMIHAKKEVILSYYHLGKADAEKVKELLKIPTPLRIAQNKIVADIKKLLSSNTSINVIKKRIATA</sequence>